<evidence type="ECO:0000256" key="2">
    <source>
        <dbReference type="ARBA" id="ARBA00007069"/>
    </source>
</evidence>
<comment type="similarity">
    <text evidence="2 9">Belongs to the binding-protein-dependent transport system permease family. CysTW subfamily.</text>
</comment>
<dbReference type="OrthoDB" id="9785113at2"/>
<gene>
    <name evidence="11" type="ORF">THC_0934</name>
</gene>
<evidence type="ECO:0000256" key="1">
    <source>
        <dbReference type="ARBA" id="ARBA00004651"/>
    </source>
</evidence>
<dbReference type="STRING" id="1653476.THC_0934"/>
<reference evidence="11 12" key="1">
    <citation type="journal article" date="2016" name="Int. J. Syst. Evol. Microbiol.">
        <title>Caldimicrobium thiodismutans sp. nov., a sulfur-disproportionating bacterium isolated from a hot spring, and emended description of the genus Caldimicrobium.</title>
        <authorList>
            <person name="Kojima H."/>
            <person name="Umezawa K."/>
            <person name="Fukui M."/>
        </authorList>
    </citation>
    <scope>NUCLEOTIDE SEQUENCE [LARGE SCALE GENOMIC DNA]</scope>
    <source>
        <strain evidence="11 12">TF1</strain>
    </source>
</reference>
<feature type="transmembrane region" description="Helical" evidence="9">
    <location>
        <begin position="255"/>
        <end position="280"/>
    </location>
</feature>
<dbReference type="NCBIfam" id="TIGR00974">
    <property type="entry name" value="3a0107s02c"/>
    <property type="match status" value="1"/>
</dbReference>
<keyword evidence="5 9" id="KW-1003">Cell membrane</keyword>
<dbReference type="SUPFAM" id="SSF161098">
    <property type="entry name" value="MetI-like"/>
    <property type="match status" value="1"/>
</dbReference>
<dbReference type="CDD" id="cd06261">
    <property type="entry name" value="TM_PBP2"/>
    <property type="match status" value="1"/>
</dbReference>
<evidence type="ECO:0000256" key="6">
    <source>
        <dbReference type="ARBA" id="ARBA00022692"/>
    </source>
</evidence>
<dbReference type="GO" id="GO:0005886">
    <property type="term" value="C:plasma membrane"/>
    <property type="evidence" value="ECO:0007669"/>
    <property type="project" value="UniProtKB-SubCell"/>
</dbReference>
<evidence type="ECO:0000256" key="7">
    <source>
        <dbReference type="ARBA" id="ARBA00022989"/>
    </source>
</evidence>
<feature type="transmembrane region" description="Helical" evidence="9">
    <location>
        <begin position="134"/>
        <end position="152"/>
    </location>
</feature>
<dbReference type="InterPro" id="IPR005672">
    <property type="entry name" value="Phosphate_PstA"/>
</dbReference>
<organism evidence="11 12">
    <name type="scientific">Caldimicrobium thiodismutans</name>
    <dbReference type="NCBI Taxonomy" id="1653476"/>
    <lineage>
        <taxon>Bacteria</taxon>
        <taxon>Pseudomonadati</taxon>
        <taxon>Thermodesulfobacteriota</taxon>
        <taxon>Thermodesulfobacteria</taxon>
        <taxon>Thermodesulfobacteriales</taxon>
        <taxon>Thermodesulfobacteriaceae</taxon>
        <taxon>Caldimicrobium</taxon>
    </lineage>
</organism>
<evidence type="ECO:0000259" key="10">
    <source>
        <dbReference type="PROSITE" id="PS50928"/>
    </source>
</evidence>
<sequence>MHYKTLERIFSFLGILFILFAMLFLFAIAIKLFVDGMHRIFDLKFYTSYPSRFPDQAGILSSLVGTIYVMAGAIFWSIFLGVPAGIYLEEFGGKGRIARIIEANITNLSAVPSIIYGLLALGIFVYRFNFGESILTAGLTLGLLMLPVIVVTTRESLRRIPRAIREGAYALGATNYELVFHHLLPYSFGGILTGVIIATSRAIGETAPLLTIGALTFIAFLPPPPWEDFIGMLKSPFTVLPIQMFNWVSRPQEEFHYNAAAAGFILLVVCLLLNSVSFYLRYKLRKKYTW</sequence>
<dbReference type="InterPro" id="IPR035906">
    <property type="entry name" value="MetI-like_sf"/>
</dbReference>
<dbReference type="PROSITE" id="PS50928">
    <property type="entry name" value="ABC_TM1"/>
    <property type="match status" value="1"/>
</dbReference>
<dbReference type="PANTHER" id="PTHR43470">
    <property type="entry name" value="PHOSPHATE TRANSPORT SYSTEM PERMEASE PROTEIN PSTA-RELATED"/>
    <property type="match status" value="1"/>
</dbReference>
<proteinExistence type="inferred from homology"/>
<keyword evidence="4" id="KW-0813">Transport</keyword>
<feature type="domain" description="ABC transmembrane type-1" evidence="10">
    <location>
        <begin position="63"/>
        <end position="277"/>
    </location>
</feature>
<dbReference type="EMBL" id="AP014945">
    <property type="protein sequence ID" value="BAU23319.1"/>
    <property type="molecule type" value="Genomic_DNA"/>
</dbReference>
<feature type="transmembrane region" description="Helical" evidence="9">
    <location>
        <begin position="67"/>
        <end position="88"/>
    </location>
</feature>
<feature type="transmembrane region" description="Helical" evidence="9">
    <location>
        <begin position="12"/>
        <end position="34"/>
    </location>
</feature>
<dbReference type="Gene3D" id="1.10.3720.10">
    <property type="entry name" value="MetI-like"/>
    <property type="match status" value="1"/>
</dbReference>
<evidence type="ECO:0000313" key="12">
    <source>
        <dbReference type="Proteomes" id="UP000068196"/>
    </source>
</evidence>
<keyword evidence="8 9" id="KW-0472">Membrane</keyword>
<keyword evidence="6 9" id="KW-0812">Transmembrane</keyword>
<keyword evidence="12" id="KW-1185">Reference proteome</keyword>
<dbReference type="Proteomes" id="UP000068196">
    <property type="component" value="Chromosome"/>
</dbReference>
<dbReference type="RefSeq" id="WP_068514035.1">
    <property type="nucleotide sequence ID" value="NZ_AP014945.1"/>
</dbReference>
<dbReference type="GO" id="GO:0035435">
    <property type="term" value="P:phosphate ion transmembrane transport"/>
    <property type="evidence" value="ECO:0007669"/>
    <property type="project" value="InterPro"/>
</dbReference>
<evidence type="ECO:0000256" key="5">
    <source>
        <dbReference type="ARBA" id="ARBA00022475"/>
    </source>
</evidence>
<feature type="transmembrane region" description="Helical" evidence="9">
    <location>
        <begin position="108"/>
        <end position="128"/>
    </location>
</feature>
<dbReference type="GO" id="GO:0005315">
    <property type="term" value="F:phosphate transmembrane transporter activity"/>
    <property type="evidence" value="ECO:0007669"/>
    <property type="project" value="InterPro"/>
</dbReference>
<keyword evidence="7 9" id="KW-1133">Transmembrane helix</keyword>
<dbReference type="PANTHER" id="PTHR43470:SF5">
    <property type="entry name" value="PHOSPHATE TRANSPORT SYSTEM PERMEASE PROTEIN PSTA"/>
    <property type="match status" value="1"/>
</dbReference>
<comment type="caution">
    <text evidence="9">Lacks conserved residue(s) required for the propagation of feature annotation.</text>
</comment>
<dbReference type="PATRIC" id="fig|1653476.3.peg.971"/>
<evidence type="ECO:0000256" key="8">
    <source>
        <dbReference type="ARBA" id="ARBA00023136"/>
    </source>
</evidence>
<evidence type="ECO:0000256" key="4">
    <source>
        <dbReference type="ARBA" id="ARBA00022448"/>
    </source>
</evidence>
<dbReference type="KEGG" id="cthi:THC_0934"/>
<dbReference type="AlphaFoldDB" id="A0A0U5AH99"/>
<evidence type="ECO:0000256" key="9">
    <source>
        <dbReference type="RuleBase" id="RU363043"/>
    </source>
</evidence>
<evidence type="ECO:0000256" key="3">
    <source>
        <dbReference type="ARBA" id="ARBA00016864"/>
    </source>
</evidence>
<accession>A0A0U5AH99</accession>
<comment type="subcellular location">
    <subcellularLocation>
        <location evidence="1 9">Cell membrane</location>
        <topology evidence="1 9">Multi-pass membrane protein</topology>
    </subcellularLocation>
</comment>
<name>A0A0U5AH99_9BACT</name>
<protein>
    <recommendedName>
        <fullName evidence="3 9">Phosphate transport system permease protein PstA</fullName>
    </recommendedName>
</protein>
<reference evidence="12" key="2">
    <citation type="journal article" date="2016" name="Int. J. Syst. Evol. Microbiol.">
        <title>Caldimicrobium thiodismutans sp. nov., a sulfur-disproportionating bacterium isolated from a hot spring.</title>
        <authorList>
            <person name="Kojima H."/>
            <person name="Umezawa K."/>
            <person name="Fukui M."/>
        </authorList>
    </citation>
    <scope>NUCLEOTIDE SEQUENCE [LARGE SCALE GENOMIC DNA]</scope>
    <source>
        <strain evidence="12">TF1</strain>
    </source>
</reference>
<evidence type="ECO:0000313" key="11">
    <source>
        <dbReference type="EMBL" id="BAU23319.1"/>
    </source>
</evidence>
<dbReference type="Pfam" id="PF00528">
    <property type="entry name" value="BPD_transp_1"/>
    <property type="match status" value="1"/>
</dbReference>
<dbReference type="InterPro" id="IPR000515">
    <property type="entry name" value="MetI-like"/>
</dbReference>